<organism evidence="2">
    <name type="scientific">Phallusia mammillata</name>
    <dbReference type="NCBI Taxonomy" id="59560"/>
    <lineage>
        <taxon>Eukaryota</taxon>
        <taxon>Metazoa</taxon>
        <taxon>Chordata</taxon>
        <taxon>Tunicata</taxon>
        <taxon>Ascidiacea</taxon>
        <taxon>Phlebobranchia</taxon>
        <taxon>Ascidiidae</taxon>
        <taxon>Phallusia</taxon>
    </lineage>
</organism>
<gene>
    <name evidence="2" type="primary">Pla2g15-002</name>
</gene>
<evidence type="ECO:0000256" key="1">
    <source>
        <dbReference type="SAM" id="SignalP"/>
    </source>
</evidence>
<dbReference type="AlphaFoldDB" id="A0A6F9DPL0"/>
<dbReference type="SUPFAM" id="SSF53474">
    <property type="entry name" value="alpha/beta-Hydrolases"/>
    <property type="match status" value="1"/>
</dbReference>
<dbReference type="InterPro" id="IPR003386">
    <property type="entry name" value="LACT/PDAT_acylTrfase"/>
</dbReference>
<dbReference type="EMBL" id="LR789054">
    <property type="protein sequence ID" value="CAB3264916.1"/>
    <property type="molecule type" value="mRNA"/>
</dbReference>
<keyword evidence="1" id="KW-0732">Signal</keyword>
<reference evidence="2" key="1">
    <citation type="submission" date="2020-04" db="EMBL/GenBank/DDBJ databases">
        <authorList>
            <person name="Neveu A P."/>
        </authorList>
    </citation>
    <scope>NUCLEOTIDE SEQUENCE</scope>
    <source>
        <tissue evidence="2">Whole embryo</tissue>
    </source>
</reference>
<dbReference type="GO" id="GO:0008374">
    <property type="term" value="F:O-acyltransferase activity"/>
    <property type="evidence" value="ECO:0007669"/>
    <property type="project" value="InterPro"/>
</dbReference>
<protein>
    <submittedName>
        <fullName evidence="2">Group XV phospholipase A2-like</fullName>
    </submittedName>
</protein>
<dbReference type="Pfam" id="PF02450">
    <property type="entry name" value="LCAT"/>
    <property type="match status" value="2"/>
</dbReference>
<accession>A0A6F9DPL0</accession>
<dbReference type="GO" id="GO:0006629">
    <property type="term" value="P:lipid metabolic process"/>
    <property type="evidence" value="ECO:0007669"/>
    <property type="project" value="InterPro"/>
</dbReference>
<feature type="chain" id="PRO_5026268538" evidence="1">
    <location>
        <begin position="25"/>
        <end position="428"/>
    </location>
</feature>
<dbReference type="InterPro" id="IPR029058">
    <property type="entry name" value="AB_hydrolase_fold"/>
</dbReference>
<dbReference type="Gene3D" id="3.40.50.1820">
    <property type="entry name" value="alpha/beta hydrolase"/>
    <property type="match status" value="2"/>
</dbReference>
<proteinExistence type="evidence at transcript level"/>
<name>A0A6F9DPL0_9ASCI</name>
<evidence type="ECO:0000313" key="2">
    <source>
        <dbReference type="EMBL" id="CAB3264916.1"/>
    </source>
</evidence>
<feature type="signal peptide" evidence="1">
    <location>
        <begin position="1"/>
        <end position="24"/>
    </location>
</feature>
<dbReference type="PANTHER" id="PTHR11440">
    <property type="entry name" value="LECITHIN-CHOLESTEROL ACYLTRANSFERASE-RELATED"/>
    <property type="match status" value="1"/>
</dbReference>
<sequence>MLMGSKATALFCVILCCLVEISQQIQQFEKPFSWKHANGCVGSDCFKRKPVVMVPGVLGTQLKAKLDKTSVPHILCAKHTDWYSLWLNLEQFLPEIVDCWVDNIRMIYDNKTRQVQNNEGVQTRVPKFGSTEGFEYLDTDKYAVGSVYFEPLVSHLVNTWGYTRGKDIYGAPFDWRLAPAQHKTFINNLTALVETAYYNNNNQKVVVLGHSMGNMFIYYWLKRQPMSWKNKFIDNFVSICGPYLGSVKALKAVTSGETEGHDWVLPRLKLRDAVRTAPAFPFMFPRPDLWPKNKQTVVVTFQRNYTVDDYESLFKRIGCEWCYELWKDNGLALGSLQAPSVPVHCIYSSQVPTAETLIYDEDLFPDDSPSLVDGSGDGTVNVWSGSACLKWRQSQTQPVYNFEMPGNSHVKILWNSTLHSYLKNVVLR</sequence>